<dbReference type="InterPro" id="IPR009057">
    <property type="entry name" value="Homeodomain-like_sf"/>
</dbReference>
<feature type="DNA-binding region" description="H-T-H motif" evidence="4">
    <location>
        <begin position="38"/>
        <end position="57"/>
    </location>
</feature>
<keyword evidence="2 4" id="KW-0238">DNA-binding</keyword>
<dbReference type="InterPro" id="IPR001647">
    <property type="entry name" value="HTH_TetR"/>
</dbReference>
<keyword evidence="3" id="KW-0804">Transcription</keyword>
<dbReference type="Proteomes" id="UP001064782">
    <property type="component" value="Unassembled WGS sequence"/>
</dbReference>
<dbReference type="Gene3D" id="1.10.357.10">
    <property type="entry name" value="Tetracycline Repressor, domain 2"/>
    <property type="match status" value="1"/>
</dbReference>
<dbReference type="InterPro" id="IPR050109">
    <property type="entry name" value="HTH-type_TetR-like_transc_reg"/>
</dbReference>
<evidence type="ECO:0000256" key="4">
    <source>
        <dbReference type="PROSITE-ProRule" id="PRU00335"/>
    </source>
</evidence>
<name>A0A9P3UY21_9MYCO</name>
<dbReference type="SUPFAM" id="SSF46689">
    <property type="entry name" value="Homeodomain-like"/>
    <property type="match status" value="1"/>
</dbReference>
<feature type="domain" description="HTH tetR-type" evidence="5">
    <location>
        <begin position="15"/>
        <end position="75"/>
    </location>
</feature>
<keyword evidence="1" id="KW-0805">Transcription regulation</keyword>
<dbReference type="GO" id="GO:0003700">
    <property type="term" value="F:DNA-binding transcription factor activity"/>
    <property type="evidence" value="ECO:0007669"/>
    <property type="project" value="TreeGrafter"/>
</dbReference>
<evidence type="ECO:0000313" key="6">
    <source>
        <dbReference type="EMBL" id="GLB81013.1"/>
    </source>
</evidence>
<sequence>MPTRKVSSGRTRRNGVTRDVIDATVRCLSAGESVTSLGVQRICAEAGVARSAFYKNFTDKTDLLRRVVADATADLFDTARAWAAGTGGRESMVTAHLNTVRVWREHAPLLRAYFEAAAYDPELAAIWDDRMKEVATVMRERISNGQLEGSVPDDLDAQMVANFVVYGFERLTAQHIATAPASADRKFARSISEVGWRLIYGPTGGNA</sequence>
<evidence type="ECO:0000259" key="5">
    <source>
        <dbReference type="PROSITE" id="PS50977"/>
    </source>
</evidence>
<dbReference type="PANTHER" id="PTHR30055:SF234">
    <property type="entry name" value="HTH-TYPE TRANSCRIPTIONAL REGULATOR BETI"/>
    <property type="match status" value="1"/>
</dbReference>
<dbReference type="Pfam" id="PF00440">
    <property type="entry name" value="TetR_N"/>
    <property type="match status" value="1"/>
</dbReference>
<dbReference type="Pfam" id="PF21313">
    <property type="entry name" value="EthR_C"/>
    <property type="match status" value="1"/>
</dbReference>
<dbReference type="SUPFAM" id="SSF48498">
    <property type="entry name" value="Tetracyclin repressor-like, C-terminal domain"/>
    <property type="match status" value="1"/>
</dbReference>
<evidence type="ECO:0000256" key="3">
    <source>
        <dbReference type="ARBA" id="ARBA00023163"/>
    </source>
</evidence>
<dbReference type="Gene3D" id="1.10.10.60">
    <property type="entry name" value="Homeodomain-like"/>
    <property type="match status" value="1"/>
</dbReference>
<evidence type="ECO:0000256" key="1">
    <source>
        <dbReference type="ARBA" id="ARBA00023015"/>
    </source>
</evidence>
<dbReference type="PANTHER" id="PTHR30055">
    <property type="entry name" value="HTH-TYPE TRANSCRIPTIONAL REGULATOR RUTR"/>
    <property type="match status" value="1"/>
</dbReference>
<evidence type="ECO:0000313" key="7">
    <source>
        <dbReference type="EMBL" id="GLD28817.1"/>
    </source>
</evidence>
<accession>A0A9P3UY21</accession>
<dbReference type="Proteomes" id="UP001165663">
    <property type="component" value="Unassembled WGS sequence"/>
</dbReference>
<organism evidence="7 8">
    <name type="scientific">Mycobacterium kiyosense</name>
    <dbReference type="NCBI Taxonomy" id="2871094"/>
    <lineage>
        <taxon>Bacteria</taxon>
        <taxon>Bacillati</taxon>
        <taxon>Actinomycetota</taxon>
        <taxon>Actinomycetes</taxon>
        <taxon>Mycobacteriales</taxon>
        <taxon>Mycobacteriaceae</taxon>
        <taxon>Mycobacterium</taxon>
    </lineage>
</organism>
<dbReference type="AlphaFoldDB" id="A0A9P3UY21"/>
<dbReference type="InterPro" id="IPR036271">
    <property type="entry name" value="Tet_transcr_reg_TetR-rel_C_sf"/>
</dbReference>
<protein>
    <recommendedName>
        <fullName evidence="5">HTH tetR-type domain-containing protein</fullName>
    </recommendedName>
</protein>
<dbReference type="GeneID" id="83627345"/>
<evidence type="ECO:0000256" key="2">
    <source>
        <dbReference type="ARBA" id="ARBA00023125"/>
    </source>
</evidence>
<comment type="caution">
    <text evidence="7">The sequence shown here is derived from an EMBL/GenBank/DDBJ whole genome shotgun (WGS) entry which is preliminary data.</text>
</comment>
<evidence type="ECO:0000313" key="8">
    <source>
        <dbReference type="Proteomes" id="UP001064782"/>
    </source>
</evidence>
<dbReference type="GO" id="GO:0000976">
    <property type="term" value="F:transcription cis-regulatory region binding"/>
    <property type="evidence" value="ECO:0007669"/>
    <property type="project" value="TreeGrafter"/>
</dbReference>
<keyword evidence="8" id="KW-1185">Reference proteome</keyword>
<reference evidence="7" key="1">
    <citation type="submission" date="2022-08" db="EMBL/GenBank/DDBJ databases">
        <title>Mycobacterium kiyosense sp. nov., scotochromogenic slow-glowing species isolated from respiratory specimens.</title>
        <authorList>
            <person name="Fukano H."/>
            <person name="Kazumi Y."/>
            <person name="Sakagami N."/>
            <person name="Ato M."/>
            <person name="Mitarai S."/>
            <person name="Hoshino Y."/>
        </authorList>
    </citation>
    <scope>NUCLEOTIDE SEQUENCE</scope>
    <source>
        <strain evidence="7">1413</strain>
        <strain evidence="6">SRL2020-028</strain>
    </source>
</reference>
<dbReference type="EMBL" id="BRZI01000002">
    <property type="protein sequence ID" value="GLD28817.1"/>
    <property type="molecule type" value="Genomic_DNA"/>
</dbReference>
<dbReference type="PROSITE" id="PS50977">
    <property type="entry name" value="HTH_TETR_2"/>
    <property type="match status" value="1"/>
</dbReference>
<gene>
    <name evidence="7" type="ORF">Mkiyose1413_07000</name>
    <name evidence="6" type="ORF">SRL2020028_02690</name>
</gene>
<proteinExistence type="predicted"/>
<dbReference type="RefSeq" id="WP_236977103.1">
    <property type="nucleotide sequence ID" value="NZ_BRXE01000001.1"/>
</dbReference>
<dbReference type="EMBL" id="BRXE01000001">
    <property type="protein sequence ID" value="GLB81013.1"/>
    <property type="molecule type" value="Genomic_DNA"/>
</dbReference>
<dbReference type="InterPro" id="IPR049397">
    <property type="entry name" value="EthR_C"/>
</dbReference>